<proteinExistence type="predicted"/>
<keyword evidence="2" id="KW-1185">Reference proteome</keyword>
<organism evidence="1 2">
    <name type="scientific">Emcibacter nanhaiensis</name>
    <dbReference type="NCBI Taxonomy" id="1505037"/>
    <lineage>
        <taxon>Bacteria</taxon>
        <taxon>Pseudomonadati</taxon>
        <taxon>Pseudomonadota</taxon>
        <taxon>Alphaproteobacteria</taxon>
        <taxon>Emcibacterales</taxon>
        <taxon>Emcibacteraceae</taxon>
        <taxon>Emcibacter</taxon>
    </lineage>
</organism>
<dbReference type="AlphaFoldDB" id="A0A501PQ88"/>
<gene>
    <name evidence="1" type="ORF">FIV46_07060</name>
</gene>
<dbReference type="EMBL" id="VFIY01000005">
    <property type="protein sequence ID" value="TPD61956.1"/>
    <property type="molecule type" value="Genomic_DNA"/>
</dbReference>
<accession>A0A501PQ88</accession>
<sequence>MNKTPSSYTKPRISANELALYMVSSDTARLNIIERAHTKPKAPIIRYRDVRPILCNYLSDRDRNVNRLIDAEAMFERRSQDPSQSPLMQNDASNSIDVLHSIQRMSNKLSPFNFSPAPDKQPKLVISGVQVSVRADLYVQANIKGTMHSGGAILRMSQDDADTPTAKKKRQEMGFIVATLIRMHLDNTNIGEIPIANKLCMSIDVQHGEAFQVPTANTQRQRNLESACQFIARQWDAF</sequence>
<evidence type="ECO:0000313" key="1">
    <source>
        <dbReference type="EMBL" id="TPD61956.1"/>
    </source>
</evidence>
<dbReference type="OrthoDB" id="8264876at2"/>
<dbReference type="Proteomes" id="UP000319148">
    <property type="component" value="Unassembled WGS sequence"/>
</dbReference>
<name>A0A501PQ88_9PROT</name>
<dbReference type="RefSeq" id="WP_139939844.1">
    <property type="nucleotide sequence ID" value="NZ_JBHSYP010000003.1"/>
</dbReference>
<reference evidence="2" key="1">
    <citation type="submission" date="2019-06" db="EMBL/GenBank/DDBJ databases">
        <title>The complete genome of Emcibacter congregatus ZYLT.</title>
        <authorList>
            <person name="Zhao Z."/>
        </authorList>
    </citation>
    <scope>NUCLEOTIDE SEQUENCE [LARGE SCALE GENOMIC DNA]</scope>
    <source>
        <strain evidence="2">MCCC 1A06723</strain>
    </source>
</reference>
<comment type="caution">
    <text evidence="1">The sequence shown here is derived from an EMBL/GenBank/DDBJ whole genome shotgun (WGS) entry which is preliminary data.</text>
</comment>
<evidence type="ECO:0000313" key="2">
    <source>
        <dbReference type="Proteomes" id="UP000319148"/>
    </source>
</evidence>
<protein>
    <submittedName>
        <fullName evidence="1">Uncharacterized protein</fullName>
    </submittedName>
</protein>